<dbReference type="KEGG" id="vg:10329147"/>
<proteinExistence type="predicted"/>
<name>E3SKQ8_9CAUD</name>
<organism evidence="1 2">
    <name type="scientific">Synechococcus phage S-SSM5</name>
    <dbReference type="NCBI Taxonomy" id="445685"/>
    <lineage>
        <taxon>Viruses</taxon>
        <taxon>Duplodnaviria</taxon>
        <taxon>Heunggongvirae</taxon>
        <taxon>Uroviricota</taxon>
        <taxon>Caudoviricetes</taxon>
        <taxon>Pantevenvirales</taxon>
        <taxon>Kyanoviridae</taxon>
        <taxon>Glaucusvirus</taxon>
        <taxon>Glaucusvirus ssm5</taxon>
    </lineage>
</organism>
<dbReference type="EMBL" id="GU071097">
    <property type="protein sequence ID" value="ADO97852.1"/>
    <property type="molecule type" value="Genomic_DNA"/>
</dbReference>
<accession>E3SKQ8</accession>
<dbReference type="Proteomes" id="UP000006526">
    <property type="component" value="Segment"/>
</dbReference>
<evidence type="ECO:0000313" key="1">
    <source>
        <dbReference type="EMBL" id="ADO97852.1"/>
    </source>
</evidence>
<dbReference type="RefSeq" id="YP_004324821.1">
    <property type="nucleotide sequence ID" value="NC_015289.1"/>
</dbReference>
<evidence type="ECO:0000313" key="2">
    <source>
        <dbReference type="Proteomes" id="UP000006526"/>
    </source>
</evidence>
<reference evidence="1 2" key="1">
    <citation type="journal article" date="2010" name="Environ. Microbiol.">
        <title>Genomic analysis of oceanic cyanobacterial myoviruses compared with T4-like myoviruses from diverse hosts and environments.</title>
        <authorList>
            <person name="Sullivan M.B."/>
            <person name="Huang K.H."/>
            <person name="Ignacio-Espinoza J.C."/>
            <person name="Berlin A.M."/>
            <person name="Kelly L."/>
            <person name="Weigele P.R."/>
            <person name="DeFrancesco A.S."/>
            <person name="Kern S.E."/>
            <person name="Thompson L.R."/>
            <person name="Young S."/>
            <person name="Yandava C."/>
            <person name="Fu R."/>
            <person name="Krastins B."/>
            <person name="Chase M."/>
            <person name="Sarracino D."/>
            <person name="Osburne M.S."/>
            <person name="Henn M.R."/>
            <person name="Chisholm S.W."/>
        </authorList>
    </citation>
    <scope>NUCLEOTIDE SEQUENCE [LARGE SCALE GENOMIC DNA]</scope>
    <source>
        <strain evidence="1">8102-12</strain>
    </source>
</reference>
<keyword evidence="2" id="KW-1185">Reference proteome</keyword>
<gene>
    <name evidence="1" type="ORF">SSSM5_219</name>
</gene>
<dbReference type="OrthoDB" id="20374at10239"/>
<sequence>MNDEFYELVESAIDAAFEKNLFLFKAYHYFKYNKVKRREVQEFIDSTTAKNVALIISDLEAYIKGGSDSYHKQLKEAYGHLGKPKARKISKFLHDILKDAKQYEIDRRPGRKKRSK</sequence>
<dbReference type="GeneID" id="10329147"/>
<protein>
    <submittedName>
        <fullName evidence="1">Uncharacterized protein</fullName>
    </submittedName>
</protein>